<proteinExistence type="predicted"/>
<gene>
    <name evidence="1" type="ORF">AN396_11115</name>
</gene>
<organism evidence="1 2">
    <name type="scientific">Candidatus Epulonipiscium fishelsonii</name>
    <dbReference type="NCBI Taxonomy" id="77094"/>
    <lineage>
        <taxon>Bacteria</taxon>
        <taxon>Bacillati</taxon>
        <taxon>Bacillota</taxon>
        <taxon>Clostridia</taxon>
        <taxon>Lachnospirales</taxon>
        <taxon>Lachnospiraceae</taxon>
        <taxon>Candidatus Epulonipiscium</taxon>
    </lineage>
</organism>
<comment type="caution">
    <text evidence="1">The sequence shown here is derived from an EMBL/GenBank/DDBJ whole genome shotgun (WGS) entry which is preliminary data.</text>
</comment>
<evidence type="ECO:0000313" key="2">
    <source>
        <dbReference type="Proteomes" id="UP000188605"/>
    </source>
</evidence>
<protein>
    <submittedName>
        <fullName evidence="1">Uncharacterized protein</fullName>
    </submittedName>
</protein>
<dbReference type="EMBL" id="LJDB01000091">
    <property type="protein sequence ID" value="ONI38252.1"/>
    <property type="molecule type" value="Genomic_DNA"/>
</dbReference>
<keyword evidence="2" id="KW-1185">Reference proteome</keyword>
<reference evidence="1" key="1">
    <citation type="submission" date="2016-08" db="EMBL/GenBank/DDBJ databases">
        <authorList>
            <person name="Ngugi D.K."/>
            <person name="Miyake S."/>
            <person name="Stingl U."/>
        </authorList>
    </citation>
    <scope>NUCLEOTIDE SEQUENCE</scope>
    <source>
        <strain evidence="1">SCG-B11WGA-EpuloA1</strain>
    </source>
</reference>
<accession>A0ACC8X8D5</accession>
<name>A0ACC8X8D5_9FIRM</name>
<dbReference type="Proteomes" id="UP000188605">
    <property type="component" value="Unassembled WGS sequence"/>
</dbReference>
<sequence>MLHIIQNSYFFGLSITFACWATAVWICSKKNHVLLNPLLVGSILLTFLIVIFKIPLDVYTQSTTSISNMVGPLTTILAFNIYKQQQVLKENFVVVVVSCTVGCLVSVASTLAIGYMMMANNVIIQSLISKNVTTAIAISISENRGGIVGITVASVMVAGLIGAILSPLLVKVFGIKEPVAQGLAIGATSHALGTSRAITMGEIQGAMSSISLCVSGIVTAIIVIFI</sequence>
<evidence type="ECO:0000313" key="1">
    <source>
        <dbReference type="EMBL" id="ONI38252.1"/>
    </source>
</evidence>